<reference evidence="1 2" key="1">
    <citation type="submission" date="2019-05" db="EMBL/GenBank/DDBJ databases">
        <authorList>
            <consortium name="Science for Life Laboratories"/>
        </authorList>
    </citation>
    <scope>NUCLEOTIDE SEQUENCE [LARGE SCALE GENOMIC DNA]</scope>
    <source>
        <strain evidence="1">Soil9</strain>
    </source>
</reference>
<name>A0A6P2CZ13_9BACT</name>
<proteinExistence type="predicted"/>
<dbReference type="RefSeq" id="WP_162668101.1">
    <property type="nucleotide sequence ID" value="NZ_LR593886.1"/>
</dbReference>
<dbReference type="AlphaFoldDB" id="A0A6P2CZ13"/>
<accession>A0A6P2CZ13</accession>
<keyword evidence="2" id="KW-1185">Reference proteome</keyword>
<dbReference type="EMBL" id="LR593886">
    <property type="protein sequence ID" value="VTR93365.1"/>
    <property type="molecule type" value="Genomic_DNA"/>
</dbReference>
<evidence type="ECO:0000313" key="1">
    <source>
        <dbReference type="EMBL" id="VTR93365.1"/>
    </source>
</evidence>
<organism evidence="1 2">
    <name type="scientific">Gemmata massiliana</name>
    <dbReference type="NCBI Taxonomy" id="1210884"/>
    <lineage>
        <taxon>Bacteria</taxon>
        <taxon>Pseudomonadati</taxon>
        <taxon>Planctomycetota</taxon>
        <taxon>Planctomycetia</taxon>
        <taxon>Gemmatales</taxon>
        <taxon>Gemmataceae</taxon>
        <taxon>Gemmata</taxon>
    </lineage>
</organism>
<gene>
    <name evidence="1" type="ORF">SOIL9_43490</name>
</gene>
<dbReference type="Proteomes" id="UP000464178">
    <property type="component" value="Chromosome"/>
</dbReference>
<evidence type="ECO:0000313" key="2">
    <source>
        <dbReference type="Proteomes" id="UP000464178"/>
    </source>
</evidence>
<protein>
    <submittedName>
        <fullName evidence="1">Uncharacterized protein</fullName>
    </submittedName>
</protein>
<dbReference type="KEGG" id="gms:SOIL9_43490"/>
<sequence length="432" mass="49183">MLNCAYCDKACQPTREHVIPDWYNDTPGEAETFSARAPLTHLQGDLLVKDVCGHCNNVVLSKLDAYGKQLYERYFANPVYAGETVTFDYDGDRLLRWLLKLSYNSARAQNADALVLQEYRKVMLGEAPMSDRVRCWLHLVTPTYFDPATEDMHQAKRDEQGHPNVDEPLWFRIGQSRLTTHPALMLVQRAVVINSFSFTLLIARADVEWPCADFDEWCNVFTSTYPDAQPVKPEMGTLTVTTGEDHTVLSILPTYTQYPTRFSDEKDPFVEQSLKAKKDAAPVAILSIPRELIEAGDVFSVAAVLHDMVSSREKAAAFRHRVAVMVNGYDHDPREIWQFPEAKQFLRSLFEECPFVMLLAHPEGSLLKLLAACWIYEEGQTDDAEQERTNEFLDRCFDGLNALNHTLMLSEEQNREICREAAKVLFGEAPPF</sequence>